<dbReference type="AlphaFoldDB" id="A0A7X4GSZ2"/>
<keyword evidence="5" id="KW-1185">Reference proteome</keyword>
<dbReference type="InterPro" id="IPR001638">
    <property type="entry name" value="Solute-binding_3/MltF_N"/>
</dbReference>
<organism evidence="4 5">
    <name type="scientific">Duganella rivi</name>
    <dbReference type="NCBI Taxonomy" id="2666083"/>
    <lineage>
        <taxon>Bacteria</taxon>
        <taxon>Pseudomonadati</taxon>
        <taxon>Pseudomonadota</taxon>
        <taxon>Betaproteobacteria</taxon>
        <taxon>Burkholderiales</taxon>
        <taxon>Oxalobacteraceae</taxon>
        <taxon>Telluria group</taxon>
        <taxon>Duganella</taxon>
    </lineage>
</organism>
<evidence type="ECO:0000256" key="2">
    <source>
        <dbReference type="SAM" id="SignalP"/>
    </source>
</evidence>
<dbReference type="Proteomes" id="UP000450012">
    <property type="component" value="Unassembled WGS sequence"/>
</dbReference>
<feature type="domain" description="Solute-binding protein family 3/N-terminal" evidence="3">
    <location>
        <begin position="27"/>
        <end position="255"/>
    </location>
</feature>
<reference evidence="4 5" key="1">
    <citation type="submission" date="2019-12" db="EMBL/GenBank/DDBJ databases">
        <title>Novel species isolated from a subtropical stream in China.</title>
        <authorList>
            <person name="Lu H."/>
        </authorList>
    </citation>
    <scope>NUCLEOTIDE SEQUENCE [LARGE SCALE GENOMIC DNA]</scope>
    <source>
        <strain evidence="4 5">FT55W</strain>
    </source>
</reference>
<dbReference type="PANTHER" id="PTHR35936:SF6">
    <property type="entry name" value="AMINO ACID ABC TRANSPORTER SUBSTRATE-BINDING PAAT FAMILY PROTEIN"/>
    <property type="match status" value="1"/>
</dbReference>
<feature type="signal peptide" evidence="2">
    <location>
        <begin position="1"/>
        <end position="23"/>
    </location>
</feature>
<evidence type="ECO:0000313" key="4">
    <source>
        <dbReference type="EMBL" id="MYM68615.1"/>
    </source>
</evidence>
<dbReference type="EMBL" id="WWCK01000005">
    <property type="protein sequence ID" value="MYM68615.1"/>
    <property type="molecule type" value="Genomic_DNA"/>
</dbReference>
<dbReference type="SMART" id="SM00062">
    <property type="entry name" value="PBPb"/>
    <property type="match status" value="1"/>
</dbReference>
<evidence type="ECO:0000259" key="3">
    <source>
        <dbReference type="SMART" id="SM00062"/>
    </source>
</evidence>
<protein>
    <submittedName>
        <fullName evidence="4">Transporter substrate-binding domain-containing protein</fullName>
    </submittedName>
</protein>
<dbReference type="Pfam" id="PF00497">
    <property type="entry name" value="SBP_bac_3"/>
    <property type="match status" value="1"/>
</dbReference>
<evidence type="ECO:0000256" key="1">
    <source>
        <dbReference type="ARBA" id="ARBA00022729"/>
    </source>
</evidence>
<evidence type="ECO:0000313" key="5">
    <source>
        <dbReference type="Proteomes" id="UP000450012"/>
    </source>
</evidence>
<dbReference type="RefSeq" id="WP_161015159.1">
    <property type="nucleotide sequence ID" value="NZ_WWCK01000005.1"/>
</dbReference>
<sequence length="255" mass="27976">MLSKGLRCGLTLLCALLGTPVLAAPTVLKVVAQEGTEPKYIPAGIGRVVGLCVDLYRAIERIEPNVVFSGDQQWTPALQALSQLASHEHDALCAVQRTEERTRQYVFLEPALFQMRYQLIARAGDPVTVNNWDDVRNLGPKGIILANRGYTAPGMLERIGGLQVDASASTPAANLQKLIAGRGRFFLHRAPGMQGFIDRAGATTRVRILPTVMATTDVYMALGTHVDPAVRQRVQRALEQLDKNGELARLLRKWE</sequence>
<name>A0A7X4GSZ2_9BURK</name>
<comment type="caution">
    <text evidence="4">The sequence shown here is derived from an EMBL/GenBank/DDBJ whole genome shotgun (WGS) entry which is preliminary data.</text>
</comment>
<accession>A0A7X4GSZ2</accession>
<dbReference type="PANTHER" id="PTHR35936">
    <property type="entry name" value="MEMBRANE-BOUND LYTIC MUREIN TRANSGLYCOSYLASE F"/>
    <property type="match status" value="1"/>
</dbReference>
<proteinExistence type="predicted"/>
<feature type="chain" id="PRO_5031289272" evidence="2">
    <location>
        <begin position="24"/>
        <end position="255"/>
    </location>
</feature>
<gene>
    <name evidence="4" type="ORF">GTP45_17500</name>
</gene>
<keyword evidence="1 2" id="KW-0732">Signal</keyword>
<dbReference type="Gene3D" id="3.40.190.10">
    <property type="entry name" value="Periplasmic binding protein-like II"/>
    <property type="match status" value="2"/>
</dbReference>
<dbReference type="SUPFAM" id="SSF53850">
    <property type="entry name" value="Periplasmic binding protein-like II"/>
    <property type="match status" value="1"/>
</dbReference>